<keyword evidence="2" id="KW-1185">Reference proteome</keyword>
<dbReference type="KEGG" id="rce:RC1_2480"/>
<dbReference type="eggNOG" id="COG5388">
    <property type="taxonomic scope" value="Bacteria"/>
</dbReference>
<evidence type="ECO:0000313" key="2">
    <source>
        <dbReference type="Proteomes" id="UP000001591"/>
    </source>
</evidence>
<proteinExistence type="predicted"/>
<organism evidence="1 2">
    <name type="scientific">Rhodospirillum centenum (strain ATCC 51521 / SW)</name>
    <dbReference type="NCBI Taxonomy" id="414684"/>
    <lineage>
        <taxon>Bacteria</taxon>
        <taxon>Pseudomonadati</taxon>
        <taxon>Pseudomonadota</taxon>
        <taxon>Alphaproteobacteria</taxon>
        <taxon>Rhodospirillales</taxon>
        <taxon>Rhodospirillaceae</taxon>
        <taxon>Rhodospirillum</taxon>
    </lineage>
</organism>
<name>B6IUN8_RHOCS</name>
<dbReference type="InterPro" id="IPR009922">
    <property type="entry name" value="DUF1457"/>
</dbReference>
<accession>B6IUN8</accession>
<dbReference type="Proteomes" id="UP000001591">
    <property type="component" value="Chromosome"/>
</dbReference>
<dbReference type="HOGENOM" id="CLU_1720916_0_0_5"/>
<dbReference type="Pfam" id="PF07310">
    <property type="entry name" value="PAS_5"/>
    <property type="match status" value="1"/>
</dbReference>
<protein>
    <recommendedName>
        <fullName evidence="3">PAS fold-4 domain-containing protein</fullName>
    </recommendedName>
</protein>
<sequence>MQFFWKVPVNRFRPRHDAGPSRPTIAVTLAESEATEACRRLLAHIRTLSPGGPARKDRIRPYELPGDLLPHICLLDVLPGDRYRFRLFGTALVDAYGGDATGRMLSEIETGESLEHAHDVCRQVVVSRQPVLTRISFETGLGPIVYDRVVLPLVDAEGEVHWLMALIRIIEGAERHSLLAGLGERLLAVG</sequence>
<dbReference type="AlphaFoldDB" id="B6IUN8"/>
<reference evidence="1 2" key="1">
    <citation type="journal article" date="2010" name="BMC Genomics">
        <title>Metabolic flexibility revealed in the genome of the cyst-forming alpha-1 proteobacterium Rhodospirillum centenum.</title>
        <authorList>
            <person name="Lu Y.K."/>
            <person name="Marden J."/>
            <person name="Han M."/>
            <person name="Swingley W.D."/>
            <person name="Mastrian S.D."/>
            <person name="Chowdhury S.R."/>
            <person name="Hao J."/>
            <person name="Helmy T."/>
            <person name="Kim S."/>
            <person name="Kurdoglu A.A."/>
            <person name="Matthies H.J."/>
            <person name="Rollo D."/>
            <person name="Stothard P."/>
            <person name="Blankenship R.E."/>
            <person name="Bauer C.E."/>
            <person name="Touchman J.W."/>
        </authorList>
    </citation>
    <scope>NUCLEOTIDE SEQUENCE [LARGE SCALE GENOMIC DNA]</scope>
    <source>
        <strain evidence="2">ATCC 51521 / SW</strain>
    </source>
</reference>
<evidence type="ECO:0008006" key="3">
    <source>
        <dbReference type="Google" id="ProtNLM"/>
    </source>
</evidence>
<dbReference type="EMBL" id="CP000613">
    <property type="protein sequence ID" value="ACI99863.1"/>
    <property type="molecule type" value="Genomic_DNA"/>
</dbReference>
<gene>
    <name evidence="1" type="ordered locus">RC1_2480</name>
</gene>
<evidence type="ECO:0000313" key="1">
    <source>
        <dbReference type="EMBL" id="ACI99863.1"/>
    </source>
</evidence>
<dbReference type="STRING" id="414684.RC1_2480"/>